<feature type="transmembrane region" description="Helical" evidence="7">
    <location>
        <begin position="747"/>
        <end position="771"/>
    </location>
</feature>
<organism evidence="10">
    <name type="scientific">Telmatobacter sp. DSM 110680</name>
    <dbReference type="NCBI Taxonomy" id="3036704"/>
    <lineage>
        <taxon>Bacteria</taxon>
        <taxon>Pseudomonadati</taxon>
        <taxon>Acidobacteriota</taxon>
        <taxon>Terriglobia</taxon>
        <taxon>Terriglobales</taxon>
        <taxon>Acidobacteriaceae</taxon>
        <taxon>Telmatobacter</taxon>
    </lineage>
</organism>
<evidence type="ECO:0000313" key="10">
    <source>
        <dbReference type="EMBL" id="XBH19405.1"/>
    </source>
</evidence>
<dbReference type="InterPro" id="IPR025857">
    <property type="entry name" value="MacB_PCD"/>
</dbReference>
<accession>A0AAU7DP33</accession>
<feature type="domain" description="MacB-like periplasmic core" evidence="9">
    <location>
        <begin position="22"/>
        <end position="245"/>
    </location>
</feature>
<keyword evidence="5 7" id="KW-0472">Membrane</keyword>
<evidence type="ECO:0000256" key="4">
    <source>
        <dbReference type="ARBA" id="ARBA00022989"/>
    </source>
</evidence>
<feature type="domain" description="ABC3 transporter permease C-terminal" evidence="8">
    <location>
        <begin position="288"/>
        <end position="404"/>
    </location>
</feature>
<feature type="transmembrane region" description="Helical" evidence="7">
    <location>
        <begin position="335"/>
        <end position="356"/>
    </location>
</feature>
<dbReference type="Pfam" id="PF02687">
    <property type="entry name" value="FtsX"/>
    <property type="match status" value="2"/>
</dbReference>
<comment type="subcellular location">
    <subcellularLocation>
        <location evidence="1">Cell membrane</location>
        <topology evidence="1">Multi-pass membrane protein</topology>
    </subcellularLocation>
</comment>
<feature type="transmembrane region" description="Helical" evidence="7">
    <location>
        <begin position="777"/>
        <end position="799"/>
    </location>
</feature>
<dbReference type="PANTHER" id="PTHR30572">
    <property type="entry name" value="MEMBRANE COMPONENT OF TRANSPORTER-RELATED"/>
    <property type="match status" value="1"/>
</dbReference>
<feature type="transmembrane region" description="Helical" evidence="7">
    <location>
        <begin position="431"/>
        <end position="451"/>
    </location>
</feature>
<reference evidence="10" key="1">
    <citation type="submission" date="2023-03" db="EMBL/GenBank/DDBJ databases">
        <title>Edaphobacter sp.</title>
        <authorList>
            <person name="Huber K.J."/>
            <person name="Papendorf J."/>
            <person name="Pilke C."/>
            <person name="Bunk B."/>
            <person name="Sproeer C."/>
            <person name="Pester M."/>
        </authorList>
    </citation>
    <scope>NUCLEOTIDE SEQUENCE</scope>
    <source>
        <strain evidence="10">DSM 110680</strain>
    </source>
</reference>
<comment type="similarity">
    <text evidence="6">Belongs to the ABC-4 integral membrane protein family.</text>
</comment>
<feature type="transmembrane region" description="Helical" evidence="7">
    <location>
        <begin position="279"/>
        <end position="303"/>
    </location>
</feature>
<dbReference type="InterPro" id="IPR050250">
    <property type="entry name" value="Macrolide_Exporter_MacB"/>
</dbReference>
<sequence length="813" mass="87515">MKLWLQDLRIAFRMLRKNVVLTVVILASLGIGIGANSAIFSVVDALLLRPLPYPHPDRLAAIWLHSPAIGILRDWPSPGQYIDLQNQNHSFDQMAIAQSRTFTLTGREQPERVDVLSTQSSLLTMFGAKPLLGRILRPEEDTPGRPGVAVLSYGAWQRLFNADPTIVGKSITLNGKSFTVVGVLERSFMLNAEVMPSEGPMDKVDIFLPLALGPDAAQRRGDENYNIVARLKPGISMQQAQADIDVIANGIRIKDKRGASFGMHIIGLQNQVVGDVRRALLVLLGSVSLVLLIACANVANLLLARAAGREKELAIRTALGAGWHRLVRQLLTESILLSLLGGAAGLVVAQLSLLVVRLMNPGNIPRLEEVGINGAVLAFTFVLSLATGVLFGFAPAWRAIKLDPNSSLKAGGRSGQSDGGLYLKRHRLRGLLVASELALSLVLLIGAGLLIRSFVRLQSVAPGFTADNVLSMQFVVSDPKYEDQKVLAGFYHEIESRIAHLPGVVAEGTVSALPLTGSVGWGGIHVEGYNPPPGQELQVDIRTASTDYFRTMQVPLIAGRFFSDQDNLETSQVAIIDQKFAQRFWPNNDAVGKHLWFDPKKPITIVGVAGVVKQYGLDTDGKIATYFPMQQGPDRGTFLVARSSSDEAGLSNAITREIHTVDPSAVIYGVRTMKDRLHDSLARQRFSSTMLGAFAAFAMLLAAVGLYGVMSYLVTQSTHDIGILVALGARRENIVALVVQQGMRLTLIGIFAGLIGAAALTRVIASLLYGVSATDAATFLAVPVLLAAVAFAATVIPAWRASSVDPMVALREE</sequence>
<evidence type="ECO:0000259" key="8">
    <source>
        <dbReference type="Pfam" id="PF02687"/>
    </source>
</evidence>
<dbReference type="PANTHER" id="PTHR30572:SF4">
    <property type="entry name" value="ABC TRANSPORTER PERMEASE YTRF"/>
    <property type="match status" value="1"/>
</dbReference>
<keyword evidence="3 7" id="KW-0812">Transmembrane</keyword>
<dbReference type="InterPro" id="IPR003838">
    <property type="entry name" value="ABC3_permease_C"/>
</dbReference>
<feature type="transmembrane region" description="Helical" evidence="7">
    <location>
        <begin position="376"/>
        <end position="397"/>
    </location>
</feature>
<evidence type="ECO:0000256" key="3">
    <source>
        <dbReference type="ARBA" id="ARBA00022692"/>
    </source>
</evidence>
<dbReference type="RefSeq" id="WP_348264622.1">
    <property type="nucleotide sequence ID" value="NZ_CP121196.1"/>
</dbReference>
<proteinExistence type="inferred from homology"/>
<name>A0AAU7DP33_9BACT</name>
<evidence type="ECO:0000259" key="9">
    <source>
        <dbReference type="Pfam" id="PF12704"/>
    </source>
</evidence>
<feature type="domain" description="MacB-like periplasmic core" evidence="9">
    <location>
        <begin position="527"/>
        <end position="655"/>
    </location>
</feature>
<evidence type="ECO:0000256" key="2">
    <source>
        <dbReference type="ARBA" id="ARBA00022475"/>
    </source>
</evidence>
<dbReference type="GO" id="GO:0022857">
    <property type="term" value="F:transmembrane transporter activity"/>
    <property type="evidence" value="ECO:0007669"/>
    <property type="project" value="TreeGrafter"/>
</dbReference>
<evidence type="ECO:0000256" key="7">
    <source>
        <dbReference type="SAM" id="Phobius"/>
    </source>
</evidence>
<dbReference type="Pfam" id="PF12704">
    <property type="entry name" value="MacB_PCD"/>
    <property type="match status" value="2"/>
</dbReference>
<protein>
    <submittedName>
        <fullName evidence="10">ABC transporter permease</fullName>
    </submittedName>
</protein>
<keyword evidence="2" id="KW-1003">Cell membrane</keyword>
<dbReference type="GO" id="GO:0005886">
    <property type="term" value="C:plasma membrane"/>
    <property type="evidence" value="ECO:0007669"/>
    <property type="project" value="UniProtKB-SubCell"/>
</dbReference>
<dbReference type="NCBIfam" id="TIGR03434">
    <property type="entry name" value="ADOP"/>
    <property type="match status" value="1"/>
</dbReference>
<feature type="domain" description="ABC3 transporter permease C-terminal" evidence="8">
    <location>
        <begin position="693"/>
        <end position="806"/>
    </location>
</feature>
<dbReference type="EMBL" id="CP121196">
    <property type="protein sequence ID" value="XBH19405.1"/>
    <property type="molecule type" value="Genomic_DNA"/>
</dbReference>
<evidence type="ECO:0000256" key="1">
    <source>
        <dbReference type="ARBA" id="ARBA00004651"/>
    </source>
</evidence>
<evidence type="ECO:0000256" key="6">
    <source>
        <dbReference type="ARBA" id="ARBA00038076"/>
    </source>
</evidence>
<dbReference type="AlphaFoldDB" id="A0AAU7DP33"/>
<feature type="transmembrane region" description="Helical" evidence="7">
    <location>
        <begin position="690"/>
        <end position="714"/>
    </location>
</feature>
<dbReference type="InterPro" id="IPR017800">
    <property type="entry name" value="ADOP"/>
</dbReference>
<keyword evidence="4 7" id="KW-1133">Transmembrane helix</keyword>
<evidence type="ECO:0000256" key="5">
    <source>
        <dbReference type="ARBA" id="ARBA00023136"/>
    </source>
</evidence>
<gene>
    <name evidence="10" type="ORF">P8935_08815</name>
</gene>